<dbReference type="InterPro" id="IPR036249">
    <property type="entry name" value="Thioredoxin-like_sf"/>
</dbReference>
<accession>A0A382MCS7</accession>
<dbReference type="Pfam" id="PF13098">
    <property type="entry name" value="Thioredoxin_2"/>
    <property type="match status" value="1"/>
</dbReference>
<organism evidence="2">
    <name type="scientific">marine metagenome</name>
    <dbReference type="NCBI Taxonomy" id="408172"/>
    <lineage>
        <taxon>unclassified sequences</taxon>
        <taxon>metagenomes</taxon>
        <taxon>ecological metagenomes</taxon>
    </lineage>
</organism>
<dbReference type="EMBL" id="UINC01092011">
    <property type="protein sequence ID" value="SVC45242.1"/>
    <property type="molecule type" value="Genomic_DNA"/>
</dbReference>
<gene>
    <name evidence="2" type="ORF">METZ01_LOCUS298096</name>
</gene>
<reference evidence="2" key="1">
    <citation type="submission" date="2018-05" db="EMBL/GenBank/DDBJ databases">
        <authorList>
            <person name="Lanie J.A."/>
            <person name="Ng W.-L."/>
            <person name="Kazmierczak K.M."/>
            <person name="Andrzejewski T.M."/>
            <person name="Davidsen T.M."/>
            <person name="Wayne K.J."/>
            <person name="Tettelin H."/>
            <person name="Glass J.I."/>
            <person name="Rusch D."/>
            <person name="Podicherti R."/>
            <person name="Tsui H.-C.T."/>
            <person name="Winkler M.E."/>
        </authorList>
    </citation>
    <scope>NUCLEOTIDE SEQUENCE</scope>
</reference>
<dbReference type="InterPro" id="IPR011990">
    <property type="entry name" value="TPR-like_helical_dom_sf"/>
</dbReference>
<dbReference type="AlphaFoldDB" id="A0A382MCS7"/>
<feature type="domain" description="Thioredoxin-like fold" evidence="1">
    <location>
        <begin position="2"/>
        <end position="44"/>
    </location>
</feature>
<dbReference type="InterPro" id="IPR012336">
    <property type="entry name" value="Thioredoxin-like_fold"/>
</dbReference>
<evidence type="ECO:0000313" key="2">
    <source>
        <dbReference type="EMBL" id="SVC45242.1"/>
    </source>
</evidence>
<dbReference type="SUPFAM" id="SSF52833">
    <property type="entry name" value="Thioredoxin-like"/>
    <property type="match status" value="1"/>
</dbReference>
<proteinExistence type="predicted"/>
<protein>
    <recommendedName>
        <fullName evidence="1">Thioredoxin-like fold domain-containing protein</fullName>
    </recommendedName>
</protein>
<dbReference type="Gene3D" id="1.25.40.10">
    <property type="entry name" value="Tetratricopeptide repeat domain"/>
    <property type="match status" value="1"/>
</dbReference>
<name>A0A382MCS7_9ZZZZ</name>
<sequence length="125" mass="14676">MKEREKTKEHRVPWTPTFLFLDSEGVEQHRFIGYLPPDEFKAQLHMAKAKDAFGKGKWQEAYDAYNHIVENFTETDLAPESLYWTGVCEFKLTKDVEKIHAKCREVVARFPGHIWAKKLDFSADE</sequence>
<evidence type="ECO:0000259" key="1">
    <source>
        <dbReference type="Pfam" id="PF13098"/>
    </source>
</evidence>